<dbReference type="InterPro" id="IPR050079">
    <property type="entry name" value="DEAD_box_RNA_helicase"/>
</dbReference>
<feature type="region of interest" description="Disordered" evidence="6">
    <location>
        <begin position="660"/>
        <end position="691"/>
    </location>
</feature>
<feature type="domain" description="Helicase ATP-binding" evidence="7">
    <location>
        <begin position="167"/>
        <end position="342"/>
    </location>
</feature>
<keyword evidence="2 5" id="KW-0378">Hydrolase</keyword>
<dbReference type="GO" id="GO:0003676">
    <property type="term" value="F:nucleic acid binding"/>
    <property type="evidence" value="ECO:0007669"/>
    <property type="project" value="InterPro"/>
</dbReference>
<accession>A0A2P6NQG5</accession>
<dbReference type="PROSITE" id="PS51192">
    <property type="entry name" value="HELICASE_ATP_BIND_1"/>
    <property type="match status" value="1"/>
</dbReference>
<keyword evidence="1 5" id="KW-0547">Nucleotide-binding</keyword>
<feature type="compositionally biased region" description="Basic residues" evidence="6">
    <location>
        <begin position="88"/>
        <end position="97"/>
    </location>
</feature>
<dbReference type="OrthoDB" id="4255at2759"/>
<feature type="compositionally biased region" description="Basic and acidic residues" evidence="6">
    <location>
        <begin position="98"/>
        <end position="128"/>
    </location>
</feature>
<evidence type="ECO:0000256" key="4">
    <source>
        <dbReference type="ARBA" id="ARBA00022840"/>
    </source>
</evidence>
<dbReference type="PROSITE" id="PS00039">
    <property type="entry name" value="DEAD_ATP_HELICASE"/>
    <property type="match status" value="1"/>
</dbReference>
<dbReference type="SMART" id="SM00487">
    <property type="entry name" value="DEXDc"/>
    <property type="match status" value="1"/>
</dbReference>
<protein>
    <submittedName>
        <fullName evidence="9">DEAD/DEAH box RNA helicase</fullName>
    </submittedName>
</protein>
<evidence type="ECO:0000256" key="3">
    <source>
        <dbReference type="ARBA" id="ARBA00022806"/>
    </source>
</evidence>
<dbReference type="GO" id="GO:0016787">
    <property type="term" value="F:hydrolase activity"/>
    <property type="evidence" value="ECO:0007669"/>
    <property type="project" value="UniProtKB-KW"/>
</dbReference>
<dbReference type="InParanoid" id="A0A2P6NQG5"/>
<dbReference type="CDD" id="cd18787">
    <property type="entry name" value="SF2_C_DEAD"/>
    <property type="match status" value="1"/>
</dbReference>
<dbReference type="InterPro" id="IPR001650">
    <property type="entry name" value="Helicase_C-like"/>
</dbReference>
<feature type="compositionally biased region" description="Gly residues" evidence="6">
    <location>
        <begin position="740"/>
        <end position="751"/>
    </location>
</feature>
<feature type="compositionally biased region" description="Basic and acidic residues" evidence="6">
    <location>
        <begin position="667"/>
        <end position="680"/>
    </location>
</feature>
<dbReference type="CDD" id="cd00268">
    <property type="entry name" value="DEADc"/>
    <property type="match status" value="1"/>
</dbReference>
<dbReference type="InterPro" id="IPR044742">
    <property type="entry name" value="DEAD/DEAH_RhlB"/>
</dbReference>
<feature type="region of interest" description="Disordered" evidence="6">
    <location>
        <begin position="53"/>
        <end position="136"/>
    </location>
</feature>
<keyword evidence="4 5" id="KW-0067">ATP-binding</keyword>
<name>A0A2P6NQG5_9EUKA</name>
<dbReference type="GO" id="GO:0005524">
    <property type="term" value="F:ATP binding"/>
    <property type="evidence" value="ECO:0007669"/>
    <property type="project" value="UniProtKB-KW"/>
</dbReference>
<keyword evidence="3 5" id="KW-0347">Helicase</keyword>
<evidence type="ECO:0000259" key="8">
    <source>
        <dbReference type="PROSITE" id="PS51194"/>
    </source>
</evidence>
<evidence type="ECO:0000313" key="9">
    <source>
        <dbReference type="EMBL" id="PRP86148.1"/>
    </source>
</evidence>
<dbReference type="InterPro" id="IPR000629">
    <property type="entry name" value="RNA-helicase_DEAD-box_CS"/>
</dbReference>
<evidence type="ECO:0000256" key="2">
    <source>
        <dbReference type="ARBA" id="ARBA00022801"/>
    </source>
</evidence>
<dbReference type="AlphaFoldDB" id="A0A2P6NQG5"/>
<dbReference type="GO" id="GO:0003724">
    <property type="term" value="F:RNA helicase activity"/>
    <property type="evidence" value="ECO:0007669"/>
    <property type="project" value="TreeGrafter"/>
</dbReference>
<keyword evidence="10" id="KW-1185">Reference proteome</keyword>
<evidence type="ECO:0000256" key="1">
    <source>
        <dbReference type="ARBA" id="ARBA00022741"/>
    </source>
</evidence>
<sequence length="761" mass="82407">MIVFVHTVPILWEGFNLKFSLSFFLPFKFISQSRDNRTAASLETLHTLDTEMVIKRRKEESDSDNSDSEKESGHSSSSDSSSDERSKSKSKKPSAKKQKIEEEEKPSKKSDKDIKDVKKDKKETKTDKAPLSSDKSAVTNYRISEATVLALASRGVTTLFPIQTAAYDPIFDGKDVIGRAKTGTGKTFAFAVPTVERLLADFQPAKSKQPYVIVMAPTRELAKQIASDFESLSKKITVECIYGGVPMDVQKQNLWKGVHVLVGTPGRIKDHLNRQTLDLKSIKVVILDEADEMLRVGFKEDVDEILSHIPQEKDRQTLLFSATLPPWVKAITDQQMKKDKTTIDLVQTQKTKVADTITYYAVPLVGNYSEVLEKLHSVYAPEGGRTIVFTKTKATAAALAGEANLKGKAMPIHGDVAQAQREQTLADFKASRFSTLVATNVAARGLDIPKVDLVIQIGLPENFSDFIHRSGRTGRAGRQGVCILAHAHSDTSKVHQLAKQTGIFFKAVTAPTEKDKKNVEMEKAKIAIRNVDPNMAKDFVTAAKDLLKEEENAPSYIMKGAETLLSRALAYIAGYAQEQLKKSIICYGENQAEYTTLKYNKPTDSYEAVEADIQRMGVVAGLIIWSERESLVDVPLEDARRVLQENSTLSIAKFVPSHMQSQIVKRGGGDRKGRGGDRDKKKGRGGKGGYGGNAAYGGGGGGYGGGSGGYGGGDGGYGGGSGGYGGGYGGGSGSYGGGSGSYGNRAYGGGNKRQSNIGGNY</sequence>
<feature type="region of interest" description="Disordered" evidence="6">
    <location>
        <begin position="740"/>
        <end position="761"/>
    </location>
</feature>
<evidence type="ECO:0000259" key="7">
    <source>
        <dbReference type="PROSITE" id="PS51192"/>
    </source>
</evidence>
<comment type="similarity">
    <text evidence="5">Belongs to the DEAD box helicase family.</text>
</comment>
<dbReference type="Proteomes" id="UP000241769">
    <property type="component" value="Unassembled WGS sequence"/>
</dbReference>
<evidence type="ECO:0000256" key="6">
    <source>
        <dbReference type="SAM" id="MobiDB-lite"/>
    </source>
</evidence>
<dbReference type="STRING" id="1890364.A0A2P6NQG5"/>
<dbReference type="GO" id="GO:0005829">
    <property type="term" value="C:cytosol"/>
    <property type="evidence" value="ECO:0007669"/>
    <property type="project" value="TreeGrafter"/>
</dbReference>
<dbReference type="SMART" id="SM00490">
    <property type="entry name" value="HELICc"/>
    <property type="match status" value="1"/>
</dbReference>
<dbReference type="Pfam" id="PF00270">
    <property type="entry name" value="DEAD"/>
    <property type="match status" value="1"/>
</dbReference>
<dbReference type="PROSITE" id="PS51194">
    <property type="entry name" value="HELICASE_CTER"/>
    <property type="match status" value="1"/>
</dbReference>
<feature type="domain" description="Helicase C-terminal" evidence="8">
    <location>
        <begin position="371"/>
        <end position="520"/>
    </location>
</feature>
<reference evidence="9 10" key="1">
    <citation type="journal article" date="2018" name="Genome Biol. Evol.">
        <title>Multiple Roots of Fruiting Body Formation in Amoebozoa.</title>
        <authorList>
            <person name="Hillmann F."/>
            <person name="Forbes G."/>
            <person name="Novohradska S."/>
            <person name="Ferling I."/>
            <person name="Riege K."/>
            <person name="Groth M."/>
            <person name="Westermann M."/>
            <person name="Marz M."/>
            <person name="Spaller T."/>
            <person name="Winckler T."/>
            <person name="Schaap P."/>
            <person name="Glockner G."/>
        </authorList>
    </citation>
    <scope>NUCLEOTIDE SEQUENCE [LARGE SCALE GENOMIC DNA]</scope>
    <source>
        <strain evidence="9 10">Jena</strain>
    </source>
</reference>
<dbReference type="PANTHER" id="PTHR47959">
    <property type="entry name" value="ATP-DEPENDENT RNA HELICASE RHLE-RELATED"/>
    <property type="match status" value="1"/>
</dbReference>
<dbReference type="InterPro" id="IPR027417">
    <property type="entry name" value="P-loop_NTPase"/>
</dbReference>
<gene>
    <name evidence="9" type="ORF">PROFUN_03135</name>
</gene>
<proteinExistence type="inferred from homology"/>
<feature type="compositionally biased region" description="Polar residues" evidence="6">
    <location>
        <begin position="752"/>
        <end position="761"/>
    </location>
</feature>
<dbReference type="Gene3D" id="3.40.50.300">
    <property type="entry name" value="P-loop containing nucleotide triphosphate hydrolases"/>
    <property type="match status" value="2"/>
</dbReference>
<dbReference type="EMBL" id="MDYQ01000035">
    <property type="protein sequence ID" value="PRP86148.1"/>
    <property type="molecule type" value="Genomic_DNA"/>
</dbReference>
<evidence type="ECO:0000256" key="5">
    <source>
        <dbReference type="RuleBase" id="RU000492"/>
    </source>
</evidence>
<dbReference type="InterPro" id="IPR011545">
    <property type="entry name" value="DEAD/DEAH_box_helicase_dom"/>
</dbReference>
<dbReference type="Pfam" id="PF00271">
    <property type="entry name" value="Helicase_C"/>
    <property type="match status" value="1"/>
</dbReference>
<dbReference type="SUPFAM" id="SSF52540">
    <property type="entry name" value="P-loop containing nucleoside triphosphate hydrolases"/>
    <property type="match status" value="1"/>
</dbReference>
<dbReference type="PANTHER" id="PTHR47959:SF1">
    <property type="entry name" value="ATP-DEPENDENT RNA HELICASE DBPA"/>
    <property type="match status" value="1"/>
</dbReference>
<organism evidence="9 10">
    <name type="scientific">Planoprotostelium fungivorum</name>
    <dbReference type="NCBI Taxonomy" id="1890364"/>
    <lineage>
        <taxon>Eukaryota</taxon>
        <taxon>Amoebozoa</taxon>
        <taxon>Evosea</taxon>
        <taxon>Variosea</taxon>
        <taxon>Cavosteliida</taxon>
        <taxon>Cavosteliaceae</taxon>
        <taxon>Planoprotostelium</taxon>
    </lineage>
</organism>
<dbReference type="InterPro" id="IPR014001">
    <property type="entry name" value="Helicase_ATP-bd"/>
</dbReference>
<evidence type="ECO:0000313" key="10">
    <source>
        <dbReference type="Proteomes" id="UP000241769"/>
    </source>
</evidence>
<comment type="caution">
    <text evidence="9">The sequence shown here is derived from an EMBL/GenBank/DDBJ whole genome shotgun (WGS) entry which is preliminary data.</text>
</comment>